<evidence type="ECO:0000256" key="1">
    <source>
        <dbReference type="ARBA" id="ARBA00004651"/>
    </source>
</evidence>
<comment type="catalytic activity">
    <reaction evidence="8">
        <text>fluoride(in) = fluoride(out)</text>
        <dbReference type="Rhea" id="RHEA:76159"/>
        <dbReference type="ChEBI" id="CHEBI:17051"/>
    </reaction>
    <physiologicalReaction direction="left-to-right" evidence="8">
        <dbReference type="Rhea" id="RHEA:76160"/>
    </physiologicalReaction>
</comment>
<comment type="subcellular location">
    <subcellularLocation>
        <location evidence="1 10">Cell membrane</location>
        <topology evidence="1 10">Multi-pass membrane protein</topology>
    </subcellularLocation>
</comment>
<dbReference type="HAMAP" id="MF_00454">
    <property type="entry name" value="FluC"/>
    <property type="match status" value="1"/>
</dbReference>
<keyword evidence="5 10" id="KW-0472">Membrane</keyword>
<evidence type="ECO:0000313" key="12">
    <source>
        <dbReference type="Proteomes" id="UP000307380"/>
    </source>
</evidence>
<keyword evidence="12" id="KW-1185">Reference proteome</keyword>
<evidence type="ECO:0000256" key="10">
    <source>
        <dbReference type="HAMAP-Rule" id="MF_00454"/>
    </source>
</evidence>
<sequence length="153" mass="15794">MPPTPAKPVYRGPAKREVLAVAIGGLIGTGCRLAIDAALPHAGHAFPWSTFLINLLGALVLGWLVGGLWKVPGMPRWVRAGVGAGVLGSFTTFSAVMVSLVGMSTSGVIGETLVYLLLSVVLGLGAATLGLRLGTLEAHRRMPRGISDQGETL</sequence>
<evidence type="ECO:0000256" key="9">
    <source>
        <dbReference type="ARBA" id="ARBA00049940"/>
    </source>
</evidence>
<dbReference type="EMBL" id="SSSN01000005">
    <property type="protein sequence ID" value="THG34217.1"/>
    <property type="molecule type" value="Genomic_DNA"/>
</dbReference>
<evidence type="ECO:0000256" key="6">
    <source>
        <dbReference type="ARBA" id="ARBA00023303"/>
    </source>
</evidence>
<feature type="transmembrane region" description="Helical" evidence="10">
    <location>
        <begin position="45"/>
        <end position="65"/>
    </location>
</feature>
<keyword evidence="10" id="KW-0479">Metal-binding</keyword>
<evidence type="ECO:0000256" key="3">
    <source>
        <dbReference type="ARBA" id="ARBA00022692"/>
    </source>
</evidence>
<dbReference type="PROSITE" id="PS51257">
    <property type="entry name" value="PROKAR_LIPOPROTEIN"/>
    <property type="match status" value="1"/>
</dbReference>
<feature type="binding site" evidence="10">
    <location>
        <position position="91"/>
    </location>
    <ligand>
        <name>Na(+)</name>
        <dbReference type="ChEBI" id="CHEBI:29101"/>
        <note>structural</note>
    </ligand>
</feature>
<dbReference type="GO" id="GO:0046872">
    <property type="term" value="F:metal ion binding"/>
    <property type="evidence" value="ECO:0007669"/>
    <property type="project" value="UniProtKB-KW"/>
</dbReference>
<gene>
    <name evidence="10" type="primary">fluC</name>
    <name evidence="10" type="synonym">crcB</name>
    <name evidence="11" type="ORF">E6C70_07940</name>
</gene>
<dbReference type="GO" id="GO:0062054">
    <property type="term" value="F:fluoride channel activity"/>
    <property type="evidence" value="ECO:0007669"/>
    <property type="project" value="UniProtKB-UniRule"/>
</dbReference>
<evidence type="ECO:0000313" key="11">
    <source>
        <dbReference type="EMBL" id="THG34217.1"/>
    </source>
</evidence>
<keyword evidence="10" id="KW-0915">Sodium</keyword>
<dbReference type="Pfam" id="PF02537">
    <property type="entry name" value="CRCB"/>
    <property type="match status" value="1"/>
</dbReference>
<dbReference type="AlphaFoldDB" id="A0A4V3WU19"/>
<comment type="activity regulation">
    <text evidence="10">Na(+) is not transported, but it plays an essential structural role and its presence is essential for fluoride channel function.</text>
</comment>
<dbReference type="PANTHER" id="PTHR28259:SF1">
    <property type="entry name" value="FLUORIDE EXPORT PROTEIN 1-RELATED"/>
    <property type="match status" value="1"/>
</dbReference>
<feature type="transmembrane region" description="Helical" evidence="10">
    <location>
        <begin position="113"/>
        <end position="134"/>
    </location>
</feature>
<keyword evidence="4 10" id="KW-1133">Transmembrane helix</keyword>
<proteinExistence type="inferred from homology"/>
<organism evidence="11 12">
    <name type="scientific">Orlajensenia flava</name>
    <dbReference type="NCBI Taxonomy" id="2565934"/>
    <lineage>
        <taxon>Bacteria</taxon>
        <taxon>Bacillati</taxon>
        <taxon>Actinomycetota</taxon>
        <taxon>Actinomycetes</taxon>
        <taxon>Micrococcales</taxon>
        <taxon>Microbacteriaceae</taxon>
        <taxon>Orlajensenia</taxon>
    </lineage>
</organism>
<comment type="similarity">
    <text evidence="7 10">Belongs to the fluoride channel Fluc/FEX (TC 1.A.43) family.</text>
</comment>
<dbReference type="GO" id="GO:0005886">
    <property type="term" value="C:plasma membrane"/>
    <property type="evidence" value="ECO:0007669"/>
    <property type="project" value="UniProtKB-SubCell"/>
</dbReference>
<protein>
    <recommendedName>
        <fullName evidence="10">Fluoride-specific ion channel FluC</fullName>
    </recommendedName>
</protein>
<accession>A0A4V3WU19</accession>
<dbReference type="RefSeq" id="WP_136424015.1">
    <property type="nucleotide sequence ID" value="NZ_SSSN01000005.1"/>
</dbReference>
<keyword evidence="6 10" id="KW-0407">Ion channel</keyword>
<feature type="transmembrane region" description="Helical" evidence="10">
    <location>
        <begin position="77"/>
        <end position="101"/>
    </location>
</feature>
<comment type="function">
    <text evidence="9 10">Fluoride-specific ion channel. Important for reducing fluoride concentration in the cell, thus reducing its toxicity.</text>
</comment>
<dbReference type="InterPro" id="IPR003691">
    <property type="entry name" value="FluC"/>
</dbReference>
<keyword evidence="2 10" id="KW-1003">Cell membrane</keyword>
<evidence type="ECO:0000256" key="7">
    <source>
        <dbReference type="ARBA" id="ARBA00035120"/>
    </source>
</evidence>
<evidence type="ECO:0000256" key="8">
    <source>
        <dbReference type="ARBA" id="ARBA00035585"/>
    </source>
</evidence>
<evidence type="ECO:0000256" key="4">
    <source>
        <dbReference type="ARBA" id="ARBA00022989"/>
    </source>
</evidence>
<evidence type="ECO:0000256" key="5">
    <source>
        <dbReference type="ARBA" id="ARBA00023136"/>
    </source>
</evidence>
<dbReference type="Proteomes" id="UP000307380">
    <property type="component" value="Unassembled WGS sequence"/>
</dbReference>
<keyword evidence="3 10" id="KW-0812">Transmembrane</keyword>
<reference evidence="11 12" key="1">
    <citation type="submission" date="2019-04" db="EMBL/GenBank/DDBJ databases">
        <authorList>
            <person name="Jiang L."/>
        </authorList>
    </citation>
    <scope>NUCLEOTIDE SEQUENCE [LARGE SCALE GENOMIC DNA]</scope>
    <source>
        <strain evidence="11 12">YIM 131861</strain>
    </source>
</reference>
<dbReference type="PANTHER" id="PTHR28259">
    <property type="entry name" value="FLUORIDE EXPORT PROTEIN 1-RELATED"/>
    <property type="match status" value="1"/>
</dbReference>
<evidence type="ECO:0000256" key="2">
    <source>
        <dbReference type="ARBA" id="ARBA00022475"/>
    </source>
</evidence>
<dbReference type="GO" id="GO:0140114">
    <property type="term" value="P:cellular detoxification of fluoride"/>
    <property type="evidence" value="ECO:0007669"/>
    <property type="project" value="UniProtKB-UniRule"/>
</dbReference>
<keyword evidence="10" id="KW-0813">Transport</keyword>
<comment type="caution">
    <text evidence="11">The sequence shown here is derived from an EMBL/GenBank/DDBJ whole genome shotgun (WGS) entry which is preliminary data.</text>
</comment>
<name>A0A4V3WU19_9MICO</name>
<feature type="binding site" evidence="10">
    <location>
        <position position="88"/>
    </location>
    <ligand>
        <name>Na(+)</name>
        <dbReference type="ChEBI" id="CHEBI:29101"/>
        <note>structural</note>
    </ligand>
</feature>
<keyword evidence="10" id="KW-0406">Ion transport</keyword>
<dbReference type="OrthoDB" id="4408652at2"/>